<proteinExistence type="predicted"/>
<evidence type="ECO:0000256" key="4">
    <source>
        <dbReference type="ARBA" id="ARBA00022801"/>
    </source>
</evidence>
<comment type="subcellular location">
    <subcellularLocation>
        <location evidence="1">Cytoplasm</location>
    </subcellularLocation>
</comment>
<dbReference type="GO" id="GO:0030163">
    <property type="term" value="P:protein catabolic process"/>
    <property type="evidence" value="ECO:0007669"/>
    <property type="project" value="InterPro"/>
</dbReference>
<dbReference type="GO" id="GO:0004176">
    <property type="term" value="F:ATP-dependent peptidase activity"/>
    <property type="evidence" value="ECO:0007669"/>
    <property type="project" value="InterPro"/>
</dbReference>
<evidence type="ECO:0000256" key="8">
    <source>
        <dbReference type="ARBA" id="ARBA00066743"/>
    </source>
</evidence>
<dbReference type="GO" id="GO:0006508">
    <property type="term" value="P:proteolysis"/>
    <property type="evidence" value="ECO:0007669"/>
    <property type="project" value="UniProtKB-KW"/>
</dbReference>
<dbReference type="InterPro" id="IPR003959">
    <property type="entry name" value="ATPase_AAA_core"/>
</dbReference>
<dbReference type="InterPro" id="IPR003593">
    <property type="entry name" value="AAA+_ATPase"/>
</dbReference>
<evidence type="ECO:0000256" key="5">
    <source>
        <dbReference type="ARBA" id="ARBA00022825"/>
    </source>
</evidence>
<evidence type="ECO:0000313" key="13">
    <source>
        <dbReference type="Proteomes" id="UP000186817"/>
    </source>
</evidence>
<dbReference type="FunFam" id="3.40.50.300:FF:000021">
    <property type="entry name" value="Lon protease homolog"/>
    <property type="match status" value="1"/>
</dbReference>
<dbReference type="Gene3D" id="1.20.58.1480">
    <property type="match status" value="1"/>
</dbReference>
<organism evidence="12 13">
    <name type="scientific">Symbiodinium microadriaticum</name>
    <name type="common">Dinoflagellate</name>
    <name type="synonym">Zooxanthella microadriatica</name>
    <dbReference type="NCBI Taxonomy" id="2951"/>
    <lineage>
        <taxon>Eukaryota</taxon>
        <taxon>Sar</taxon>
        <taxon>Alveolata</taxon>
        <taxon>Dinophyceae</taxon>
        <taxon>Suessiales</taxon>
        <taxon>Symbiodiniaceae</taxon>
        <taxon>Symbiodinium</taxon>
    </lineage>
</organism>
<dbReference type="SMART" id="SM00464">
    <property type="entry name" value="LON"/>
    <property type="match status" value="1"/>
</dbReference>
<keyword evidence="2 12" id="KW-0645">Protease</keyword>
<comment type="caution">
    <text evidence="12">The sequence shown here is derived from an EMBL/GenBank/DDBJ whole genome shotgun (WGS) entry which is preliminary data.</text>
</comment>
<dbReference type="PANTHER" id="PTHR10046">
    <property type="entry name" value="ATP DEPENDENT LON PROTEASE FAMILY MEMBER"/>
    <property type="match status" value="1"/>
</dbReference>
<dbReference type="FunFam" id="1.20.5.5270:FF:000002">
    <property type="entry name" value="Lon protease homolog"/>
    <property type="match status" value="1"/>
</dbReference>
<evidence type="ECO:0000256" key="2">
    <source>
        <dbReference type="ARBA" id="ARBA00022670"/>
    </source>
</evidence>
<dbReference type="InterPro" id="IPR003111">
    <property type="entry name" value="Lon_prtase_N"/>
</dbReference>
<keyword evidence="5" id="KW-0720">Serine protease</keyword>
<dbReference type="EMBL" id="LSRX01000024">
    <property type="protein sequence ID" value="OLQ13730.1"/>
    <property type="molecule type" value="Genomic_DNA"/>
</dbReference>
<dbReference type="Gene3D" id="3.40.50.300">
    <property type="entry name" value="P-loop containing nucleotide triphosphate hydrolases"/>
    <property type="match status" value="1"/>
</dbReference>
<dbReference type="OrthoDB" id="2411602at2759"/>
<feature type="domain" description="Lon N-terminal" evidence="11">
    <location>
        <begin position="8"/>
        <end position="178"/>
    </location>
</feature>
<evidence type="ECO:0000259" key="11">
    <source>
        <dbReference type="SMART" id="SM00464"/>
    </source>
</evidence>
<dbReference type="OMA" id="WESRCIV"/>
<dbReference type="InterPro" id="IPR027065">
    <property type="entry name" value="Lon_Prtase"/>
</dbReference>
<dbReference type="GO" id="GO:0005737">
    <property type="term" value="C:cytoplasm"/>
    <property type="evidence" value="ECO:0007669"/>
    <property type="project" value="UniProtKB-SubCell"/>
</dbReference>
<name>A0A1Q9F210_SYMMI</name>
<accession>A0A1Q9F210</accession>
<dbReference type="InterPro" id="IPR015947">
    <property type="entry name" value="PUA-like_sf"/>
</dbReference>
<dbReference type="Pfam" id="PF00004">
    <property type="entry name" value="AAA"/>
    <property type="match status" value="1"/>
</dbReference>
<evidence type="ECO:0000259" key="10">
    <source>
        <dbReference type="SMART" id="SM00382"/>
    </source>
</evidence>
<dbReference type="GO" id="GO:0004252">
    <property type="term" value="F:serine-type endopeptidase activity"/>
    <property type="evidence" value="ECO:0007669"/>
    <property type="project" value="UniProtKB-EC"/>
</dbReference>
<evidence type="ECO:0000256" key="7">
    <source>
        <dbReference type="ARBA" id="ARBA00050665"/>
    </source>
</evidence>
<evidence type="ECO:0000256" key="1">
    <source>
        <dbReference type="ARBA" id="ARBA00004496"/>
    </source>
</evidence>
<dbReference type="SUPFAM" id="SSF52540">
    <property type="entry name" value="P-loop containing nucleoside triphosphate hydrolases"/>
    <property type="match status" value="1"/>
</dbReference>
<keyword evidence="4" id="KW-0378">Hydrolase</keyword>
<dbReference type="Gene3D" id="1.20.5.5270">
    <property type="match status" value="1"/>
</dbReference>
<dbReference type="GO" id="GO:0016887">
    <property type="term" value="F:ATP hydrolysis activity"/>
    <property type="evidence" value="ECO:0007669"/>
    <property type="project" value="InterPro"/>
</dbReference>
<keyword evidence="3" id="KW-0547">Nucleotide-binding</keyword>
<dbReference type="SMART" id="SM00382">
    <property type="entry name" value="AAA"/>
    <property type="match status" value="1"/>
</dbReference>
<gene>
    <name evidence="12" type="primary">lon</name>
    <name evidence="12" type="ORF">AK812_SmicGene2228</name>
</gene>
<feature type="domain" description="AAA+ ATPase" evidence="10">
    <location>
        <begin position="349"/>
        <end position="499"/>
    </location>
</feature>
<keyword evidence="6" id="KW-0067">ATP-binding</keyword>
<evidence type="ECO:0000256" key="9">
    <source>
        <dbReference type="SAM" id="MobiDB-lite"/>
    </source>
</evidence>
<dbReference type="SUPFAM" id="SSF88697">
    <property type="entry name" value="PUA domain-like"/>
    <property type="match status" value="1"/>
</dbReference>
<dbReference type="Proteomes" id="UP000186817">
    <property type="component" value="Unassembled WGS sequence"/>
</dbReference>
<reference evidence="12 13" key="1">
    <citation type="submission" date="2016-02" db="EMBL/GenBank/DDBJ databases">
        <title>Genome analysis of coral dinoflagellate symbionts highlights evolutionary adaptations to a symbiotic lifestyle.</title>
        <authorList>
            <person name="Aranda M."/>
            <person name="Li Y."/>
            <person name="Liew Y.J."/>
            <person name="Baumgarten S."/>
            <person name="Simakov O."/>
            <person name="Wilson M."/>
            <person name="Piel J."/>
            <person name="Ashoor H."/>
            <person name="Bougouffa S."/>
            <person name="Bajic V.B."/>
            <person name="Ryu T."/>
            <person name="Ravasi T."/>
            <person name="Bayer T."/>
            <person name="Micklem G."/>
            <person name="Kim H."/>
            <person name="Bhak J."/>
            <person name="Lajeunesse T.C."/>
            <person name="Voolstra C.R."/>
        </authorList>
    </citation>
    <scope>NUCLEOTIDE SEQUENCE [LARGE SCALE GENOMIC DNA]</scope>
    <source>
        <strain evidence="12 13">CCMP2467</strain>
    </source>
</reference>
<evidence type="ECO:0000313" key="12">
    <source>
        <dbReference type="EMBL" id="OLQ13730.1"/>
    </source>
</evidence>
<dbReference type="AlphaFoldDB" id="A0A1Q9F210"/>
<keyword evidence="13" id="KW-1185">Reference proteome</keyword>
<dbReference type="EC" id="3.4.21.53" evidence="8"/>
<dbReference type="CDD" id="cd19500">
    <property type="entry name" value="RecA-like_Lon"/>
    <property type="match status" value="1"/>
</dbReference>
<comment type="catalytic activity">
    <reaction evidence="7">
        <text>Hydrolysis of proteins in presence of ATP.</text>
        <dbReference type="EC" id="3.4.21.53"/>
    </reaction>
</comment>
<dbReference type="GO" id="GO:0005524">
    <property type="term" value="F:ATP binding"/>
    <property type="evidence" value="ECO:0007669"/>
    <property type="project" value="UniProtKB-KW"/>
</dbReference>
<sequence>MASATRTDIFILALRQQVIFPAMRATVTVSQDTFTELCDFCEKNQRTHIACITMRPDGELYSTGTWCRIASHQQSTAKFQDQETTEVPKLVEQVQGAMNEFMHLNLSDKNQEENQSPRRLLPNIFGNSKKARWPASPSVLADMVAAALQQLSIEEKQQVLDTLELPARLELVLKLVKQVNEVLRLSKQMSDKVQRRSSEELRETVLKRQLTDLHREMRRLRLGKEEKLSDSESDEGELQGGLATEEDEEDQVASLREALKKAQLSAEAQKIAQRELRRLQNIQPHHPEHSVCRTYLETLAGLPWALSSQDDLDLNAARDILEKDHHGLEKVKRRILEFLAVQKMRGDMKGPILCLNGPPGVGKTSLGKSVARALNRKFHRIALGGVRDEAEIRGHRRTYIGCWAIMRRPTEPATHTHPPPVNNPVILLDEIDKLTRNAMFNPSGAMLELLDPEQNHTFKDHYINTPFDLSKVLFLCTCNDLNTIDRPLLDRMEVIELAGYTVEEKVHITTTHLLPKQRRISWESRCIVSLQLPSSLDCSSTYVFRFFRFTASSDQE</sequence>
<evidence type="ECO:0000256" key="3">
    <source>
        <dbReference type="ARBA" id="ARBA00022741"/>
    </source>
</evidence>
<feature type="region of interest" description="Disordered" evidence="9">
    <location>
        <begin position="223"/>
        <end position="250"/>
    </location>
</feature>
<dbReference type="InterPro" id="IPR027417">
    <property type="entry name" value="P-loop_NTPase"/>
</dbReference>
<protein>
    <recommendedName>
        <fullName evidence="8">endopeptidase La</fullName>
        <ecNumber evidence="8">3.4.21.53</ecNumber>
    </recommendedName>
</protein>
<evidence type="ECO:0000256" key="6">
    <source>
        <dbReference type="ARBA" id="ARBA00022840"/>
    </source>
</evidence>